<evidence type="ECO:0000256" key="1">
    <source>
        <dbReference type="ARBA" id="ARBA00001798"/>
    </source>
</evidence>
<comment type="catalytic activity">
    <reaction evidence="1">
        <text>[E2 ubiquitin-conjugating enzyme]-S-ubiquitinyl-L-cysteine + [acceptor protein]-L-lysine = [E2 ubiquitin-conjugating enzyme]-L-cysteine + [acceptor protein]-N(6)-ubiquitinyl-L-lysine.</text>
        <dbReference type="EC" id="2.3.2.31"/>
    </reaction>
</comment>
<keyword evidence="8" id="KW-0479">Metal-binding</keyword>
<evidence type="ECO:0000256" key="16">
    <source>
        <dbReference type="ARBA" id="ARBA00023132"/>
    </source>
</evidence>
<comment type="caution">
    <text evidence="26">The sequence shown here is derived from an EMBL/GenBank/DDBJ whole genome shotgun (WGS) entry which is preliminary data.</text>
</comment>
<dbReference type="SUPFAM" id="SSF57850">
    <property type="entry name" value="RING/U-box"/>
    <property type="match status" value="1"/>
</dbReference>
<keyword evidence="14" id="KW-0811">Translocation</keyword>
<dbReference type="GO" id="GO:0031965">
    <property type="term" value="C:nuclear membrane"/>
    <property type="evidence" value="ECO:0007669"/>
    <property type="project" value="UniProtKB-SubCell"/>
</dbReference>
<evidence type="ECO:0000256" key="3">
    <source>
        <dbReference type="ARBA" id="ARBA00004126"/>
    </source>
</evidence>
<dbReference type="InterPro" id="IPR017907">
    <property type="entry name" value="Znf_RING_CS"/>
</dbReference>
<reference evidence="26" key="1">
    <citation type="submission" date="2020-10" db="EMBL/GenBank/DDBJ databases">
        <title>Chromosome-scale genome assembly of the Allis shad, Alosa alosa.</title>
        <authorList>
            <person name="Margot Z."/>
            <person name="Christophe K."/>
            <person name="Cabau C."/>
            <person name="Louis A."/>
            <person name="Berthelot C."/>
            <person name="Parey E."/>
            <person name="Roest Crollius H."/>
            <person name="Montfort J."/>
            <person name="Robinson-Rechavi M."/>
            <person name="Bucao C."/>
            <person name="Bouchez O."/>
            <person name="Gislard M."/>
            <person name="Lluch J."/>
            <person name="Milhes M."/>
            <person name="Lampietro C."/>
            <person name="Lopez Roques C."/>
            <person name="Donnadieu C."/>
            <person name="Braasch I."/>
            <person name="Desvignes T."/>
            <person name="Postlethwait J."/>
            <person name="Bobe J."/>
            <person name="Guiguen Y."/>
        </authorList>
    </citation>
    <scope>NUCLEOTIDE SEQUENCE</scope>
    <source>
        <strain evidence="26">M-15738</strain>
        <tissue evidence="26">Blood</tissue>
    </source>
</reference>
<dbReference type="PANTHER" id="PTHR24103">
    <property type="entry name" value="E3 UBIQUITIN-PROTEIN LIGASE TRIM"/>
    <property type="match status" value="1"/>
</dbReference>
<evidence type="ECO:0000256" key="18">
    <source>
        <dbReference type="ARBA" id="ARBA00023242"/>
    </source>
</evidence>
<keyword evidence="27" id="KW-1185">Reference proteome</keyword>
<comment type="subcellular location">
    <subcellularLocation>
        <location evidence="3">Nucleus membrane</location>
    </subcellularLocation>
    <subcellularLocation>
        <location evidence="4">Nucleus</location>
        <location evidence="4">Nuclear pore complex</location>
    </subcellularLocation>
</comment>
<dbReference type="PROSITE" id="PS50199">
    <property type="entry name" value="ZF_RANBP2_2"/>
    <property type="match status" value="3"/>
</dbReference>
<dbReference type="Gene3D" id="4.10.1060.10">
    <property type="entry name" value="Zinc finger, RanBP2-type"/>
    <property type="match status" value="3"/>
</dbReference>
<dbReference type="PROSITE" id="PS01358">
    <property type="entry name" value="ZF_RANBP2_1"/>
    <property type="match status" value="3"/>
</dbReference>
<dbReference type="Pfam" id="PF00641">
    <property type="entry name" value="Zn_ribbon_RanBP"/>
    <property type="match status" value="3"/>
</dbReference>
<dbReference type="GO" id="GO:0003677">
    <property type="term" value="F:DNA binding"/>
    <property type="evidence" value="ECO:0007669"/>
    <property type="project" value="UniProtKB-KW"/>
</dbReference>
<dbReference type="GO" id="GO:0008270">
    <property type="term" value="F:zinc ion binding"/>
    <property type="evidence" value="ECO:0007669"/>
    <property type="project" value="UniProtKB-KW"/>
</dbReference>
<evidence type="ECO:0000256" key="14">
    <source>
        <dbReference type="ARBA" id="ARBA00023010"/>
    </source>
</evidence>
<evidence type="ECO:0000256" key="15">
    <source>
        <dbReference type="ARBA" id="ARBA00023125"/>
    </source>
</evidence>
<dbReference type="GO" id="GO:0015031">
    <property type="term" value="P:protein transport"/>
    <property type="evidence" value="ECO:0007669"/>
    <property type="project" value="UniProtKB-KW"/>
</dbReference>
<dbReference type="AlphaFoldDB" id="A0AAV6HAR1"/>
<dbReference type="SUPFAM" id="SSF90209">
    <property type="entry name" value="Ran binding protein zinc finger-like"/>
    <property type="match status" value="3"/>
</dbReference>
<protein>
    <recommendedName>
        <fullName evidence="20">Nuclear pore complex protein Nup153</fullName>
        <ecNumber evidence="5">2.3.2.31</ecNumber>
    </recommendedName>
    <alternativeName>
        <fullName evidence="22">153 kDa nucleoporin</fullName>
    </alternativeName>
    <alternativeName>
        <fullName evidence="21">Nucleoporin Nup153</fullName>
    </alternativeName>
    <alternativeName>
        <fullName evidence="6">RanBP-type and C3HC4-type zinc finger-containing protein 1</fullName>
    </alternativeName>
</protein>
<dbReference type="InterPro" id="IPR050143">
    <property type="entry name" value="TRIM/RBCC"/>
</dbReference>
<comment type="similarity">
    <text evidence="19">Belongs to the NUP153 family.</text>
</comment>
<dbReference type="EC" id="2.3.2.31" evidence="5"/>
<dbReference type="Gene3D" id="3.30.40.10">
    <property type="entry name" value="Zinc/RING finger domain, C3HC4 (zinc finger)"/>
    <property type="match status" value="1"/>
</dbReference>
<evidence type="ECO:0000256" key="7">
    <source>
        <dbReference type="ARBA" id="ARBA00022448"/>
    </source>
</evidence>
<proteinExistence type="inferred from homology"/>
<dbReference type="InterPro" id="IPR001841">
    <property type="entry name" value="Znf_RING"/>
</dbReference>
<feature type="domain" description="RanBP2-type" evidence="25">
    <location>
        <begin position="294"/>
        <end position="323"/>
    </location>
</feature>
<keyword evidence="17" id="KW-0472">Membrane</keyword>
<evidence type="ECO:0000256" key="13">
    <source>
        <dbReference type="ARBA" id="ARBA00022927"/>
    </source>
</evidence>
<keyword evidence="10 23" id="KW-0863">Zinc-finger</keyword>
<evidence type="ECO:0000256" key="10">
    <source>
        <dbReference type="ARBA" id="ARBA00022771"/>
    </source>
</evidence>
<evidence type="ECO:0000256" key="19">
    <source>
        <dbReference type="ARBA" id="ARBA00060842"/>
    </source>
</evidence>
<evidence type="ECO:0000256" key="11">
    <source>
        <dbReference type="ARBA" id="ARBA00022816"/>
    </source>
</evidence>
<dbReference type="PROSITE" id="PS00518">
    <property type="entry name" value="ZF_RING_1"/>
    <property type="match status" value="1"/>
</dbReference>
<keyword evidence="15" id="KW-0238">DNA-binding</keyword>
<gene>
    <name evidence="26" type="ORF">AALO_G00044230</name>
</gene>
<dbReference type="InterPro" id="IPR001876">
    <property type="entry name" value="Znf_RanBP2"/>
</dbReference>
<dbReference type="EMBL" id="JADWDJ010000003">
    <property type="protein sequence ID" value="KAG5283629.1"/>
    <property type="molecule type" value="Genomic_DNA"/>
</dbReference>
<dbReference type="GO" id="GO:0051028">
    <property type="term" value="P:mRNA transport"/>
    <property type="evidence" value="ECO:0007669"/>
    <property type="project" value="UniProtKB-KW"/>
</dbReference>
<dbReference type="PROSITE" id="PS50089">
    <property type="entry name" value="ZF_RING_2"/>
    <property type="match status" value="1"/>
</dbReference>
<dbReference type="SMART" id="SM00547">
    <property type="entry name" value="ZnF_RBZ"/>
    <property type="match status" value="3"/>
</dbReference>
<evidence type="ECO:0000313" key="27">
    <source>
        <dbReference type="Proteomes" id="UP000823561"/>
    </source>
</evidence>
<feature type="domain" description="RanBP2-type" evidence="25">
    <location>
        <begin position="201"/>
        <end position="230"/>
    </location>
</feature>
<evidence type="ECO:0000259" key="24">
    <source>
        <dbReference type="PROSITE" id="PS50089"/>
    </source>
</evidence>
<evidence type="ECO:0000256" key="22">
    <source>
        <dbReference type="ARBA" id="ARBA00079437"/>
    </source>
</evidence>
<dbReference type="SMART" id="SM00184">
    <property type="entry name" value="RING"/>
    <property type="match status" value="1"/>
</dbReference>
<evidence type="ECO:0000256" key="9">
    <source>
        <dbReference type="ARBA" id="ARBA00022737"/>
    </source>
</evidence>
<evidence type="ECO:0000256" key="8">
    <source>
        <dbReference type="ARBA" id="ARBA00022723"/>
    </source>
</evidence>
<dbReference type="Proteomes" id="UP000823561">
    <property type="component" value="Chromosome 3"/>
</dbReference>
<evidence type="ECO:0000313" key="26">
    <source>
        <dbReference type="EMBL" id="KAG5283629.1"/>
    </source>
</evidence>
<accession>A0AAV6HAR1</accession>
<keyword evidence="12" id="KW-0862">Zinc</keyword>
<comment type="cofactor">
    <cofactor evidence="2">
        <name>Zn(2+)</name>
        <dbReference type="ChEBI" id="CHEBI:29105"/>
    </cofactor>
</comment>
<sequence length="536" mass="57450">MATRGFSEEDLSCPVCCEVFKDPVLLLCSHSICKMCLKKFWETRGSRECPICRKESSQESPPLNLLLRNLCETFLQGRSQRETFYSFVCQDSTLRKKHSVGAISEAILELKEELKVKLRPLQQKLDTSETTCDETARHRRVQEQERQIKKEFEKLHQFLQDEEAARIAALREEEEQKSHMMKEKIDGGTSSGVIGDQFKLAADSWTCGSCLLHNSAAVTKCVTCQTPKPDTFSSSSSSSSSPKLDNASSAPCGGLTFGGASADSSRGLKFGGASDPLFSGSFNFGSLVIRDQKGKGSWECAVCSVQNNAKDLQCVACGKLKIRCSSSESTRGFKFGVASAPSSSRGFDFGSWECAVCSVQNKAKDLQCVACQSNKPAARPEPEEAIGSSMFSDSSGGFKFGSSSTSMASSGFKFDGTLSDSSSAPFGGFKFGGASSDSSRGVKLGATTGSSMFSKSSAGFKFGEPLSNPSSTPSGGFKFGGTLFDPSSAASGGYRFGGASSDSTTGFKFEGDSKALADLGMGVMGHRPRRWHIRRK</sequence>
<dbReference type="InterPro" id="IPR013083">
    <property type="entry name" value="Znf_RING/FYVE/PHD"/>
</dbReference>
<dbReference type="InterPro" id="IPR036443">
    <property type="entry name" value="Znf_RanBP2_sf"/>
</dbReference>
<evidence type="ECO:0000256" key="23">
    <source>
        <dbReference type="PROSITE-ProRule" id="PRU00322"/>
    </source>
</evidence>
<evidence type="ECO:0000256" key="12">
    <source>
        <dbReference type="ARBA" id="ARBA00022833"/>
    </source>
</evidence>
<name>A0AAV6HAR1_9TELE</name>
<keyword evidence="9" id="KW-0677">Repeat</keyword>
<feature type="domain" description="RanBP2-type" evidence="25">
    <location>
        <begin position="348"/>
        <end position="377"/>
    </location>
</feature>
<keyword evidence="16" id="KW-0906">Nuclear pore complex</keyword>
<dbReference type="InterPro" id="IPR027370">
    <property type="entry name" value="Znf-RING_euk"/>
</dbReference>
<evidence type="ECO:0000256" key="4">
    <source>
        <dbReference type="ARBA" id="ARBA00004567"/>
    </source>
</evidence>
<evidence type="ECO:0000259" key="25">
    <source>
        <dbReference type="PROSITE" id="PS50199"/>
    </source>
</evidence>
<dbReference type="GO" id="GO:0005643">
    <property type="term" value="C:nuclear pore"/>
    <property type="evidence" value="ECO:0007669"/>
    <property type="project" value="UniProtKB-SubCell"/>
</dbReference>
<keyword evidence="7" id="KW-0813">Transport</keyword>
<feature type="domain" description="RING-type" evidence="24">
    <location>
        <begin position="13"/>
        <end position="53"/>
    </location>
</feature>
<keyword evidence="18" id="KW-0539">Nucleus</keyword>
<keyword evidence="13" id="KW-0653">Protein transport</keyword>
<evidence type="ECO:0000256" key="6">
    <source>
        <dbReference type="ARBA" id="ARBA00017887"/>
    </source>
</evidence>
<evidence type="ECO:0000256" key="2">
    <source>
        <dbReference type="ARBA" id="ARBA00001947"/>
    </source>
</evidence>
<evidence type="ECO:0000256" key="20">
    <source>
        <dbReference type="ARBA" id="ARBA00068609"/>
    </source>
</evidence>
<dbReference type="FunFam" id="4.10.1060.10:FF:000001">
    <property type="entry name" value="Nuclear pore complex protein Nup153"/>
    <property type="match status" value="1"/>
</dbReference>
<dbReference type="CDD" id="cd22249">
    <property type="entry name" value="UDM1_RNF168_RNF169-like"/>
    <property type="match status" value="1"/>
</dbReference>
<organism evidence="26 27">
    <name type="scientific">Alosa alosa</name>
    <name type="common">allis shad</name>
    <dbReference type="NCBI Taxonomy" id="278164"/>
    <lineage>
        <taxon>Eukaryota</taxon>
        <taxon>Metazoa</taxon>
        <taxon>Chordata</taxon>
        <taxon>Craniata</taxon>
        <taxon>Vertebrata</taxon>
        <taxon>Euteleostomi</taxon>
        <taxon>Actinopterygii</taxon>
        <taxon>Neopterygii</taxon>
        <taxon>Teleostei</taxon>
        <taxon>Clupei</taxon>
        <taxon>Clupeiformes</taxon>
        <taxon>Clupeoidei</taxon>
        <taxon>Clupeidae</taxon>
        <taxon>Alosa</taxon>
    </lineage>
</organism>
<evidence type="ECO:0000256" key="17">
    <source>
        <dbReference type="ARBA" id="ARBA00023136"/>
    </source>
</evidence>
<keyword evidence="11" id="KW-0509">mRNA transport</keyword>
<evidence type="ECO:0000256" key="5">
    <source>
        <dbReference type="ARBA" id="ARBA00012251"/>
    </source>
</evidence>
<dbReference type="GO" id="GO:0061630">
    <property type="term" value="F:ubiquitin protein ligase activity"/>
    <property type="evidence" value="ECO:0007669"/>
    <property type="project" value="UniProtKB-EC"/>
</dbReference>
<evidence type="ECO:0000256" key="21">
    <source>
        <dbReference type="ARBA" id="ARBA00078197"/>
    </source>
</evidence>
<dbReference type="Pfam" id="PF13445">
    <property type="entry name" value="zf-RING_UBOX"/>
    <property type="match status" value="1"/>
</dbReference>